<evidence type="ECO:0000313" key="2">
    <source>
        <dbReference type="Proteomes" id="UP000251402"/>
    </source>
</evidence>
<name>A0A5C1I2I6_9SPHI</name>
<dbReference type="Proteomes" id="UP000251402">
    <property type="component" value="Chromosome"/>
</dbReference>
<organism evidence="1 2">
    <name type="scientific">Mucilaginibacter rubeus</name>
    <dbReference type="NCBI Taxonomy" id="2027860"/>
    <lineage>
        <taxon>Bacteria</taxon>
        <taxon>Pseudomonadati</taxon>
        <taxon>Bacteroidota</taxon>
        <taxon>Sphingobacteriia</taxon>
        <taxon>Sphingobacteriales</taxon>
        <taxon>Sphingobacteriaceae</taxon>
        <taxon>Mucilaginibacter</taxon>
    </lineage>
</organism>
<dbReference type="OrthoDB" id="798935at2"/>
<evidence type="ECO:0000313" key="1">
    <source>
        <dbReference type="EMBL" id="QEM12016.1"/>
    </source>
</evidence>
<accession>A0A5C1I2I6</accession>
<keyword evidence="2" id="KW-1185">Reference proteome</keyword>
<dbReference type="AlphaFoldDB" id="A0A5C1I2I6"/>
<gene>
    <name evidence="1" type="ORF">DEO27_018940</name>
</gene>
<sequence>MKDTVCYTDGKFHRCLYGIIPVALSNQSTDTLKYINMSCLWIDVFKTNAENVKLLRTALMEECWKNNPAVYGVAPGQQNVFYIPVGFLTDTGKGELFMPKVFKIGMSLYRYIEGARLPVDIRWLTLRRETDNVIWSNEIAVR</sequence>
<dbReference type="KEGG" id="mrub:DEO27_018940"/>
<reference evidence="1" key="1">
    <citation type="submission" date="2019-08" db="EMBL/GenBank/DDBJ databases">
        <title>Comparative genome analysis confer to the adaptation heavy metal polluted environment.</title>
        <authorList>
            <person name="Li Y."/>
        </authorList>
    </citation>
    <scope>NUCLEOTIDE SEQUENCE [LARGE SCALE GENOMIC DNA]</scope>
    <source>
        <strain evidence="1">P1</strain>
    </source>
</reference>
<protein>
    <submittedName>
        <fullName evidence="1">Uncharacterized protein</fullName>
    </submittedName>
</protein>
<proteinExistence type="predicted"/>
<dbReference type="EMBL" id="CP043450">
    <property type="protein sequence ID" value="QEM12016.1"/>
    <property type="molecule type" value="Genomic_DNA"/>
</dbReference>
<dbReference type="RefSeq" id="WP_112572662.1">
    <property type="nucleotide sequence ID" value="NZ_CP043450.1"/>
</dbReference>